<dbReference type="HOGENOM" id="CLU_2063197_0_0_1"/>
<keyword evidence="1" id="KW-0812">Transmembrane</keyword>
<accession>A0A0C3QMT7</accession>
<proteinExistence type="predicted"/>
<dbReference type="EMBL" id="KN822943">
    <property type="protein sequence ID" value="KIO34340.1"/>
    <property type="molecule type" value="Genomic_DNA"/>
</dbReference>
<sequence>MTNSWHISERKNAVFLVTKLRSLFSPFFSFLCSLLMLLHAVIPHAFVPLGEERGWRARLYIVIPAAPALDSSMKLSFSSFLVLSRIPVVHFSLTLLFSHLEDFCSFVVYVVYSTFGSGR</sequence>
<evidence type="ECO:0000313" key="2">
    <source>
        <dbReference type="EMBL" id="KIO34340.1"/>
    </source>
</evidence>
<organism evidence="2 3">
    <name type="scientific">Tulasnella calospora MUT 4182</name>
    <dbReference type="NCBI Taxonomy" id="1051891"/>
    <lineage>
        <taxon>Eukaryota</taxon>
        <taxon>Fungi</taxon>
        <taxon>Dikarya</taxon>
        <taxon>Basidiomycota</taxon>
        <taxon>Agaricomycotina</taxon>
        <taxon>Agaricomycetes</taxon>
        <taxon>Cantharellales</taxon>
        <taxon>Tulasnellaceae</taxon>
        <taxon>Tulasnella</taxon>
    </lineage>
</organism>
<evidence type="ECO:0008006" key="4">
    <source>
        <dbReference type="Google" id="ProtNLM"/>
    </source>
</evidence>
<dbReference type="AlphaFoldDB" id="A0A0C3QMT7"/>
<name>A0A0C3QMT7_9AGAM</name>
<keyword evidence="1" id="KW-0472">Membrane</keyword>
<protein>
    <recommendedName>
        <fullName evidence="4">Transmembrane protein</fullName>
    </recommendedName>
</protein>
<reference evidence="3" key="2">
    <citation type="submission" date="2015-01" db="EMBL/GenBank/DDBJ databases">
        <title>Evolutionary Origins and Diversification of the Mycorrhizal Mutualists.</title>
        <authorList>
            <consortium name="DOE Joint Genome Institute"/>
            <consortium name="Mycorrhizal Genomics Consortium"/>
            <person name="Kohler A."/>
            <person name="Kuo A."/>
            <person name="Nagy L.G."/>
            <person name="Floudas D."/>
            <person name="Copeland A."/>
            <person name="Barry K.W."/>
            <person name="Cichocki N."/>
            <person name="Veneault-Fourrey C."/>
            <person name="LaButti K."/>
            <person name="Lindquist E.A."/>
            <person name="Lipzen A."/>
            <person name="Lundell T."/>
            <person name="Morin E."/>
            <person name="Murat C."/>
            <person name="Riley R."/>
            <person name="Ohm R."/>
            <person name="Sun H."/>
            <person name="Tunlid A."/>
            <person name="Henrissat B."/>
            <person name="Grigoriev I.V."/>
            <person name="Hibbett D.S."/>
            <person name="Martin F."/>
        </authorList>
    </citation>
    <scope>NUCLEOTIDE SEQUENCE [LARGE SCALE GENOMIC DNA]</scope>
    <source>
        <strain evidence="3">MUT 4182</strain>
    </source>
</reference>
<keyword evidence="1" id="KW-1133">Transmembrane helix</keyword>
<feature type="transmembrane region" description="Helical" evidence="1">
    <location>
        <begin position="27"/>
        <end position="47"/>
    </location>
</feature>
<dbReference type="Proteomes" id="UP000054248">
    <property type="component" value="Unassembled WGS sequence"/>
</dbReference>
<evidence type="ECO:0000313" key="3">
    <source>
        <dbReference type="Proteomes" id="UP000054248"/>
    </source>
</evidence>
<reference evidence="2 3" key="1">
    <citation type="submission" date="2014-04" db="EMBL/GenBank/DDBJ databases">
        <authorList>
            <consortium name="DOE Joint Genome Institute"/>
            <person name="Kuo A."/>
            <person name="Girlanda M."/>
            <person name="Perotto S."/>
            <person name="Kohler A."/>
            <person name="Nagy L.G."/>
            <person name="Floudas D."/>
            <person name="Copeland A."/>
            <person name="Barry K.W."/>
            <person name="Cichocki N."/>
            <person name="Veneault-Fourrey C."/>
            <person name="LaButti K."/>
            <person name="Lindquist E.A."/>
            <person name="Lipzen A."/>
            <person name="Lundell T."/>
            <person name="Morin E."/>
            <person name="Murat C."/>
            <person name="Sun H."/>
            <person name="Tunlid A."/>
            <person name="Henrissat B."/>
            <person name="Grigoriev I.V."/>
            <person name="Hibbett D.S."/>
            <person name="Martin F."/>
            <person name="Nordberg H.P."/>
            <person name="Cantor M.N."/>
            <person name="Hua S.X."/>
        </authorList>
    </citation>
    <scope>NUCLEOTIDE SEQUENCE [LARGE SCALE GENOMIC DNA]</scope>
    <source>
        <strain evidence="2 3">MUT 4182</strain>
    </source>
</reference>
<gene>
    <name evidence="2" type="ORF">M407DRAFT_127589</name>
</gene>
<keyword evidence="3" id="KW-1185">Reference proteome</keyword>
<evidence type="ECO:0000256" key="1">
    <source>
        <dbReference type="SAM" id="Phobius"/>
    </source>
</evidence>